<evidence type="ECO:0000313" key="1">
    <source>
        <dbReference type="EMBL" id="OSD05444.1"/>
    </source>
</evidence>
<accession>A0A1Y2IXX1</accession>
<gene>
    <name evidence="1" type="ORF">PYCCODRAFT_1465339</name>
</gene>
<protein>
    <submittedName>
        <fullName evidence="1">Uncharacterized protein</fullName>
    </submittedName>
</protein>
<reference evidence="1 2" key="1">
    <citation type="journal article" date="2015" name="Biotechnol. Biofuels">
        <title>Enhanced degradation of softwood versus hardwood by the white-rot fungus Pycnoporus coccineus.</title>
        <authorList>
            <person name="Couturier M."/>
            <person name="Navarro D."/>
            <person name="Chevret D."/>
            <person name="Henrissat B."/>
            <person name="Piumi F."/>
            <person name="Ruiz-Duenas F.J."/>
            <person name="Martinez A.T."/>
            <person name="Grigoriev I.V."/>
            <person name="Riley R."/>
            <person name="Lipzen A."/>
            <person name="Berrin J.G."/>
            <person name="Master E.R."/>
            <person name="Rosso M.N."/>
        </authorList>
    </citation>
    <scope>NUCLEOTIDE SEQUENCE [LARGE SCALE GENOMIC DNA]</scope>
    <source>
        <strain evidence="1 2">BRFM310</strain>
    </source>
</reference>
<dbReference type="EMBL" id="KZ084093">
    <property type="protein sequence ID" value="OSD05444.1"/>
    <property type="molecule type" value="Genomic_DNA"/>
</dbReference>
<sequence length="78" mass="8656">MDAALTPPLRIKPLHVQQISPEAAQKRLDNFINDFRTRSIAKNSGESTTAAQLQKLADALSEESARKQWCKSATSTWS</sequence>
<dbReference type="OrthoDB" id="3017409at2759"/>
<keyword evidence="2" id="KW-1185">Reference proteome</keyword>
<evidence type="ECO:0000313" key="2">
    <source>
        <dbReference type="Proteomes" id="UP000193067"/>
    </source>
</evidence>
<name>A0A1Y2IXX1_TRAC3</name>
<dbReference type="AlphaFoldDB" id="A0A1Y2IXX1"/>
<proteinExistence type="predicted"/>
<organism evidence="1 2">
    <name type="scientific">Trametes coccinea (strain BRFM310)</name>
    <name type="common">Pycnoporus coccineus</name>
    <dbReference type="NCBI Taxonomy" id="1353009"/>
    <lineage>
        <taxon>Eukaryota</taxon>
        <taxon>Fungi</taxon>
        <taxon>Dikarya</taxon>
        <taxon>Basidiomycota</taxon>
        <taxon>Agaricomycotina</taxon>
        <taxon>Agaricomycetes</taxon>
        <taxon>Polyporales</taxon>
        <taxon>Polyporaceae</taxon>
        <taxon>Trametes</taxon>
    </lineage>
</organism>
<dbReference type="Proteomes" id="UP000193067">
    <property type="component" value="Unassembled WGS sequence"/>
</dbReference>